<feature type="transmembrane region" description="Helical" evidence="1">
    <location>
        <begin position="137"/>
        <end position="160"/>
    </location>
</feature>
<evidence type="ECO:0000256" key="1">
    <source>
        <dbReference type="SAM" id="Phobius"/>
    </source>
</evidence>
<accession>A0AAF3FAF5</accession>
<evidence type="ECO:0000313" key="3">
    <source>
        <dbReference type="WBParaSite" id="MBELARI_LOCUS3877"/>
    </source>
</evidence>
<feature type="transmembrane region" description="Helical" evidence="1">
    <location>
        <begin position="48"/>
        <end position="71"/>
    </location>
</feature>
<keyword evidence="1" id="KW-0472">Membrane</keyword>
<protein>
    <submittedName>
        <fullName evidence="3">Uncharacterized protein</fullName>
    </submittedName>
</protein>
<name>A0AAF3FAF5_9BILA</name>
<proteinExistence type="predicted"/>
<feature type="transmembrane region" description="Helical" evidence="1">
    <location>
        <begin position="7"/>
        <end position="28"/>
    </location>
</feature>
<keyword evidence="2" id="KW-1185">Reference proteome</keyword>
<dbReference type="Proteomes" id="UP000887575">
    <property type="component" value="Unassembled WGS sequence"/>
</dbReference>
<feature type="transmembrane region" description="Helical" evidence="1">
    <location>
        <begin position="83"/>
        <end position="101"/>
    </location>
</feature>
<sequence length="269" mass="30605">MSFKISLIIELLTPLLVTIMFIGLAILGRNARASANLTTKLPTLGVKINQQLSLFNQFSSVIINIICLIATLNNRVYHKPVKYLIVTSCLGRLFFIFYYFWQALCYVVLDSIIPDPLYQVFLFFVPIVLSARHVSNFALLVDISTVWVAMSMSIDMIMFYKLAILAKKKSKAFSVAEKVLIFQMLGTNLSAGYPYFIESYVLYFLQFIDPWTQTIFSYFSKMILYGGGQSWDGAITIYTLKRAERKTQKVTQSVQQVMPSGSSWTSTTK</sequence>
<evidence type="ECO:0000313" key="2">
    <source>
        <dbReference type="Proteomes" id="UP000887575"/>
    </source>
</evidence>
<dbReference type="WBParaSite" id="MBELARI_LOCUS3877">
    <property type="protein sequence ID" value="MBELARI_LOCUS3877"/>
    <property type="gene ID" value="MBELARI_LOCUS3877"/>
</dbReference>
<keyword evidence="1" id="KW-0812">Transmembrane</keyword>
<dbReference type="AlphaFoldDB" id="A0AAF3FAF5"/>
<keyword evidence="1" id="KW-1133">Transmembrane helix</keyword>
<organism evidence="2 3">
    <name type="scientific">Mesorhabditis belari</name>
    <dbReference type="NCBI Taxonomy" id="2138241"/>
    <lineage>
        <taxon>Eukaryota</taxon>
        <taxon>Metazoa</taxon>
        <taxon>Ecdysozoa</taxon>
        <taxon>Nematoda</taxon>
        <taxon>Chromadorea</taxon>
        <taxon>Rhabditida</taxon>
        <taxon>Rhabditina</taxon>
        <taxon>Rhabditomorpha</taxon>
        <taxon>Rhabditoidea</taxon>
        <taxon>Rhabditidae</taxon>
        <taxon>Mesorhabditinae</taxon>
        <taxon>Mesorhabditis</taxon>
    </lineage>
</organism>
<reference evidence="3" key="1">
    <citation type="submission" date="2024-02" db="UniProtKB">
        <authorList>
            <consortium name="WormBaseParasite"/>
        </authorList>
    </citation>
    <scope>IDENTIFICATION</scope>
</reference>